<dbReference type="GO" id="GO:0045892">
    <property type="term" value="P:negative regulation of DNA-templated transcription"/>
    <property type="evidence" value="ECO:0007669"/>
    <property type="project" value="TreeGrafter"/>
</dbReference>
<dbReference type="PANTHER" id="PTHR44846:SF17">
    <property type="entry name" value="GNTR-FAMILY TRANSCRIPTIONAL REGULATOR"/>
    <property type="match status" value="1"/>
</dbReference>
<dbReference type="PATRIC" id="fig|1449976.3.peg.4869"/>
<keyword evidence="3" id="KW-0804">Transcription</keyword>
<dbReference type="Gene3D" id="3.40.1410.10">
    <property type="entry name" value="Chorismate lyase-like"/>
    <property type="match status" value="1"/>
</dbReference>
<dbReference type="eggNOG" id="COG2188">
    <property type="taxonomic scope" value="Bacteria"/>
</dbReference>
<dbReference type="InterPro" id="IPR036390">
    <property type="entry name" value="WH_DNA-bd_sf"/>
</dbReference>
<evidence type="ECO:0000313" key="5">
    <source>
        <dbReference type="EMBL" id="AHH98199.1"/>
    </source>
</evidence>
<dbReference type="OrthoDB" id="3615556at2"/>
<gene>
    <name evidence="5" type="ORF">KALB_4837</name>
</gene>
<evidence type="ECO:0000259" key="4">
    <source>
        <dbReference type="PROSITE" id="PS50949"/>
    </source>
</evidence>
<dbReference type="Gene3D" id="1.10.10.10">
    <property type="entry name" value="Winged helix-like DNA-binding domain superfamily/Winged helix DNA-binding domain"/>
    <property type="match status" value="1"/>
</dbReference>
<dbReference type="InterPro" id="IPR050679">
    <property type="entry name" value="Bact_HTH_transcr_reg"/>
</dbReference>
<keyword evidence="6" id="KW-1185">Reference proteome</keyword>
<sequence length="242" mass="26692">MPQPNDSRPSSQKIAATWRAQIMSGELQPGTKLPSMPQLIEQFQVANTTIQKALAILRDEGFIDSQQGRGVYVRARQPFVVNVAAYFAPAPGGYSYSAPEVSEIRPPADVTAALGLTENDHVVLRRRVTFHDGEPVELCWSYYPLTIAADTPLAAKKKIKGGAPQALADLGYPQREFTDRVSVRQPTTEEVEALDLPADVPVIRQFRVIYSDNRTPVEASVMVKGGHLYELLYRQVISEAAD</sequence>
<proteinExistence type="predicted"/>
<dbReference type="Proteomes" id="UP000019225">
    <property type="component" value="Chromosome"/>
</dbReference>
<dbReference type="GO" id="GO:0003700">
    <property type="term" value="F:DNA-binding transcription factor activity"/>
    <property type="evidence" value="ECO:0007669"/>
    <property type="project" value="InterPro"/>
</dbReference>
<dbReference type="SMART" id="SM00345">
    <property type="entry name" value="HTH_GNTR"/>
    <property type="match status" value="1"/>
</dbReference>
<accession>W5WJ66</accession>
<dbReference type="STRING" id="1449976.KALB_4837"/>
<dbReference type="Pfam" id="PF00392">
    <property type="entry name" value="GntR"/>
    <property type="match status" value="1"/>
</dbReference>
<dbReference type="KEGG" id="kal:KALB_4837"/>
<evidence type="ECO:0000256" key="2">
    <source>
        <dbReference type="ARBA" id="ARBA00023125"/>
    </source>
</evidence>
<dbReference type="InterPro" id="IPR036388">
    <property type="entry name" value="WH-like_DNA-bd_sf"/>
</dbReference>
<dbReference type="PANTHER" id="PTHR44846">
    <property type="entry name" value="MANNOSYL-D-GLYCERATE TRANSPORT/METABOLISM SYSTEM REPRESSOR MNGR-RELATED"/>
    <property type="match status" value="1"/>
</dbReference>
<evidence type="ECO:0000256" key="1">
    <source>
        <dbReference type="ARBA" id="ARBA00023015"/>
    </source>
</evidence>
<keyword evidence="2" id="KW-0238">DNA-binding</keyword>
<organism evidence="5 6">
    <name type="scientific">Kutzneria albida DSM 43870</name>
    <dbReference type="NCBI Taxonomy" id="1449976"/>
    <lineage>
        <taxon>Bacteria</taxon>
        <taxon>Bacillati</taxon>
        <taxon>Actinomycetota</taxon>
        <taxon>Actinomycetes</taxon>
        <taxon>Pseudonocardiales</taxon>
        <taxon>Pseudonocardiaceae</taxon>
        <taxon>Kutzneria</taxon>
    </lineage>
</organism>
<dbReference type="Pfam" id="PF07702">
    <property type="entry name" value="UTRA"/>
    <property type="match status" value="1"/>
</dbReference>
<dbReference type="SUPFAM" id="SSF46785">
    <property type="entry name" value="Winged helix' DNA-binding domain"/>
    <property type="match status" value="1"/>
</dbReference>
<dbReference type="InterPro" id="IPR000524">
    <property type="entry name" value="Tscrpt_reg_HTH_GntR"/>
</dbReference>
<dbReference type="InterPro" id="IPR028978">
    <property type="entry name" value="Chorismate_lyase_/UTRA_dom_sf"/>
</dbReference>
<feature type="domain" description="HTH gntR-type" evidence="4">
    <location>
        <begin position="8"/>
        <end position="76"/>
    </location>
</feature>
<protein>
    <recommendedName>
        <fullName evidence="4">HTH gntR-type domain-containing protein</fullName>
    </recommendedName>
</protein>
<dbReference type="SUPFAM" id="SSF64288">
    <property type="entry name" value="Chorismate lyase-like"/>
    <property type="match status" value="1"/>
</dbReference>
<dbReference type="GO" id="GO:0003677">
    <property type="term" value="F:DNA binding"/>
    <property type="evidence" value="ECO:0007669"/>
    <property type="project" value="UniProtKB-KW"/>
</dbReference>
<dbReference type="EMBL" id="CP007155">
    <property type="protein sequence ID" value="AHH98199.1"/>
    <property type="molecule type" value="Genomic_DNA"/>
</dbReference>
<dbReference type="RefSeq" id="WP_025358228.1">
    <property type="nucleotide sequence ID" value="NZ_CP007155.1"/>
</dbReference>
<dbReference type="HOGENOM" id="CLU_063236_8_1_11"/>
<dbReference type="SMART" id="SM00866">
    <property type="entry name" value="UTRA"/>
    <property type="match status" value="1"/>
</dbReference>
<dbReference type="AlphaFoldDB" id="W5WJ66"/>
<keyword evidence="1" id="KW-0805">Transcription regulation</keyword>
<dbReference type="CDD" id="cd07377">
    <property type="entry name" value="WHTH_GntR"/>
    <property type="match status" value="1"/>
</dbReference>
<dbReference type="PROSITE" id="PS50949">
    <property type="entry name" value="HTH_GNTR"/>
    <property type="match status" value="1"/>
</dbReference>
<reference evidence="5 6" key="1">
    <citation type="journal article" date="2014" name="BMC Genomics">
        <title>Complete genome sequence of producer of the glycopeptide antibiotic Aculeximycin Kutzneria albida DSM 43870T, a representative of minor genus of Pseudonocardiaceae.</title>
        <authorList>
            <person name="Rebets Y."/>
            <person name="Tokovenko B."/>
            <person name="Lushchyk I."/>
            <person name="Ruckert C."/>
            <person name="Zaburannyi N."/>
            <person name="Bechthold A."/>
            <person name="Kalinowski J."/>
            <person name="Luzhetskyy A."/>
        </authorList>
    </citation>
    <scope>NUCLEOTIDE SEQUENCE [LARGE SCALE GENOMIC DNA]</scope>
    <source>
        <strain evidence="5">DSM 43870</strain>
    </source>
</reference>
<dbReference type="InterPro" id="IPR011663">
    <property type="entry name" value="UTRA"/>
</dbReference>
<evidence type="ECO:0000256" key="3">
    <source>
        <dbReference type="ARBA" id="ARBA00023163"/>
    </source>
</evidence>
<name>W5WJ66_9PSEU</name>
<evidence type="ECO:0000313" key="6">
    <source>
        <dbReference type="Proteomes" id="UP000019225"/>
    </source>
</evidence>